<feature type="region of interest" description="Disordered" evidence="1">
    <location>
        <begin position="851"/>
        <end position="871"/>
    </location>
</feature>
<feature type="compositionally biased region" description="Basic and acidic residues" evidence="1">
    <location>
        <begin position="851"/>
        <end position="864"/>
    </location>
</feature>
<reference evidence="3 4" key="1">
    <citation type="submission" date="2020-08" db="EMBL/GenBank/DDBJ databases">
        <title>Genomic Encyclopedia of Type Strains, Phase III (KMG-III): the genomes of soil and plant-associated and newly described type strains.</title>
        <authorList>
            <person name="Whitman W."/>
        </authorList>
    </citation>
    <scope>NUCLEOTIDE SEQUENCE [LARGE SCALE GENOMIC DNA]</scope>
    <source>
        <strain evidence="3 4">CECT 7015</strain>
    </source>
</reference>
<evidence type="ECO:0000313" key="4">
    <source>
        <dbReference type="Proteomes" id="UP000554520"/>
    </source>
</evidence>
<sequence length="941" mass="105035">MSAASVIKVVQELLSNEDRASISAALINKKVDLAFLLDPSWKTSVDRDAVVTELIRRSSQWIGESSTLKNEAGHVGWLNATRKSHWRYWQRYREFMERKASLDSVDELDKVTDEILGLIEDPVREGSWDRRGLVVGHVQSGKTGNYTGLICKAADAGYKIIVVLAGIHNNLRAQTQMRLDEGFLGYETHPDPDAIKTIGVGTLDADPSIRPNYVTNRSNNGDFNSAIAKNLGITPEKRPWLLVVKKNKTVLEKLNKWIRNHVADSEDATTGRKTVTRLPLLLIDDEADNASVDTGEDAIDENGKPDLEYSPKVINGLIRTLLHSFSKSAYVGYTATPFANIFIHERGETQKEGPDLFPASFIINLGTPNTYVGPSKIFGRRTADGREKGLPVFRAVKDFASHDGLSGWMPQKHKSTHRPLYEQTDELPPSLKEAVDAFVLACAARHLRGQGESHCSMLVHVTRFNNVQNFVFEQVEAYVRYQKQRILRGVDAEQVLARLQSLWVSDFMQTTATTRTQEGNMDVPISSAWVDVLNCLPNIVADIEVRKINGTAKDALDYADAGKGLKVIAIGGDKLSRGLTLEGLCVSYFLRASKMYDTLMQMGRWFGYRPGYVDLCRLYSTEELADWFGHIADASEELREEFELMAASGSTPRDFGLKVQSHSVMLVTSKLKMRTARSLMLSFSGQVVETVSMRCDKEALASNYDAALSLFAALGNAYHNPIVRERAGASAKWNGCIWEQSRPQHVIDFLTSYKTHADAHKVNSQLLAQFIDMMNRSNELDEWTVAVLGGSGAAFNPIPGVNMVIRQTDNPDRNDRYSIGRLLSPRDESIALSSFEWDDALKLAQGAWRNDPAKQIKQKEEPKEPNGPSIRRIAGLQASGRRRGLLLIYPMDPQKTNHRLLMAQPHPVIGFGMSFPDSQSGIKVEYKINNVLWELEYGSSE</sequence>
<comment type="caution">
    <text evidence="3">The sequence shown here is derived from an EMBL/GenBank/DDBJ whole genome shotgun (WGS) entry which is preliminary data.</text>
</comment>
<dbReference type="RefSeq" id="WP_183665646.1">
    <property type="nucleotide sequence ID" value="NZ_JACHXN010000042.1"/>
</dbReference>
<evidence type="ECO:0000313" key="3">
    <source>
        <dbReference type="EMBL" id="MBB3149768.1"/>
    </source>
</evidence>
<gene>
    <name evidence="3" type="ORF">FHS21_006222</name>
</gene>
<feature type="domain" description="Putative endonuclease Z1" evidence="2">
    <location>
        <begin position="430"/>
        <end position="664"/>
    </location>
</feature>
<dbReference type="AlphaFoldDB" id="A0A839UF51"/>
<dbReference type="InterPro" id="IPR018310">
    <property type="entry name" value="Put_endonuclease_Z1-dom"/>
</dbReference>
<name>A0A839UF51_9HYPH</name>
<dbReference type="Proteomes" id="UP000554520">
    <property type="component" value="Unassembled WGS sequence"/>
</dbReference>
<keyword evidence="4" id="KW-1185">Reference proteome</keyword>
<accession>A0A839UF51</accession>
<evidence type="ECO:0000259" key="2">
    <source>
        <dbReference type="Pfam" id="PF10593"/>
    </source>
</evidence>
<dbReference type="Pfam" id="PF10593">
    <property type="entry name" value="Z1"/>
    <property type="match status" value="1"/>
</dbReference>
<protein>
    <recommendedName>
        <fullName evidence="2">Putative endonuclease Z1 domain-containing protein</fullName>
    </recommendedName>
</protein>
<organism evidence="3 4">
    <name type="scientific">Phyllobacterium trifolii</name>
    <dbReference type="NCBI Taxonomy" id="300193"/>
    <lineage>
        <taxon>Bacteria</taxon>
        <taxon>Pseudomonadati</taxon>
        <taxon>Pseudomonadota</taxon>
        <taxon>Alphaproteobacteria</taxon>
        <taxon>Hyphomicrobiales</taxon>
        <taxon>Phyllobacteriaceae</taxon>
        <taxon>Phyllobacterium</taxon>
    </lineage>
</organism>
<proteinExistence type="predicted"/>
<dbReference type="EMBL" id="JACHXN010000042">
    <property type="protein sequence ID" value="MBB3149768.1"/>
    <property type="molecule type" value="Genomic_DNA"/>
</dbReference>
<evidence type="ECO:0000256" key="1">
    <source>
        <dbReference type="SAM" id="MobiDB-lite"/>
    </source>
</evidence>